<sequence>MVVDIPDRAMTHLRPSERSLFRRFLALDPIGEALYDFDVRLGEGMPLDPTWPDWLSRMASALTQRRADVVAHTTTEDFILEIKDRAGTTAIGQLLCYRALYLRDFKPTNPVRLGVITPRLGFDLEPVFSEFDIRAFLV</sequence>
<dbReference type="EMBL" id="MT144948">
    <property type="protein sequence ID" value="QJI01757.1"/>
    <property type="molecule type" value="Genomic_DNA"/>
</dbReference>
<dbReference type="EMBL" id="MT142003">
    <property type="protein sequence ID" value="QJA73119.1"/>
    <property type="molecule type" value="Genomic_DNA"/>
</dbReference>
<dbReference type="AlphaFoldDB" id="A0A6H1ZWX8"/>
<name>A0A6H1ZWX8_9ZZZZ</name>
<evidence type="ECO:0000313" key="4">
    <source>
        <dbReference type="EMBL" id="QJI01757.1"/>
    </source>
</evidence>
<dbReference type="EMBL" id="MT142876">
    <property type="protein sequence ID" value="QJA89896.1"/>
    <property type="molecule type" value="Genomic_DNA"/>
</dbReference>
<accession>A0A6H1ZWX8</accession>
<gene>
    <name evidence="2" type="ORF">MM415A02470_0012</name>
    <name evidence="3" type="ORF">MM415B02483_0006</name>
    <name evidence="1" type="ORF">TM448A02729_0001</name>
    <name evidence="4" type="ORF">TM448B02754_0009</name>
</gene>
<organism evidence="1">
    <name type="scientific">viral metagenome</name>
    <dbReference type="NCBI Taxonomy" id="1070528"/>
    <lineage>
        <taxon>unclassified sequences</taxon>
        <taxon>metagenomes</taxon>
        <taxon>organismal metagenomes</taxon>
    </lineage>
</organism>
<proteinExistence type="predicted"/>
<dbReference type="EMBL" id="MT144340">
    <property type="protein sequence ID" value="QJA52436.1"/>
    <property type="molecule type" value="Genomic_DNA"/>
</dbReference>
<reference evidence="1" key="1">
    <citation type="submission" date="2020-03" db="EMBL/GenBank/DDBJ databases">
        <title>The deep terrestrial virosphere.</title>
        <authorList>
            <person name="Holmfeldt K."/>
            <person name="Nilsson E."/>
            <person name="Simone D."/>
            <person name="Lopez-Fernandez M."/>
            <person name="Wu X."/>
            <person name="de Brujin I."/>
            <person name="Lundin D."/>
            <person name="Andersson A."/>
            <person name="Bertilsson S."/>
            <person name="Dopson M."/>
        </authorList>
    </citation>
    <scope>NUCLEOTIDE SEQUENCE</scope>
    <source>
        <strain evidence="2">MM415A02470</strain>
        <strain evidence="3">MM415B02483</strain>
        <strain evidence="1">TM448A02729</strain>
        <strain evidence="4">TM448B02754</strain>
    </source>
</reference>
<evidence type="ECO:0000313" key="2">
    <source>
        <dbReference type="EMBL" id="QJA73119.1"/>
    </source>
</evidence>
<evidence type="ECO:0000313" key="3">
    <source>
        <dbReference type="EMBL" id="QJA89896.1"/>
    </source>
</evidence>
<evidence type="ECO:0000313" key="1">
    <source>
        <dbReference type="EMBL" id="QJA52436.1"/>
    </source>
</evidence>
<protein>
    <submittedName>
        <fullName evidence="1">Uncharacterized protein</fullName>
    </submittedName>
</protein>